<comment type="subcellular location">
    <subcellularLocation>
        <location evidence="1">Membrane</location>
        <topology evidence="1">Multi-pass membrane protein</topology>
    </subcellularLocation>
</comment>
<comment type="similarity">
    <text evidence="2">Belongs to the ADIPOR family.</text>
</comment>
<dbReference type="Proteomes" id="UP001432027">
    <property type="component" value="Unassembled WGS sequence"/>
</dbReference>
<evidence type="ECO:0000313" key="8">
    <source>
        <dbReference type="EMBL" id="GMS83109.1"/>
    </source>
</evidence>
<feature type="transmembrane region" description="Helical" evidence="7">
    <location>
        <begin position="210"/>
        <end position="229"/>
    </location>
</feature>
<evidence type="ECO:0000256" key="7">
    <source>
        <dbReference type="SAM" id="Phobius"/>
    </source>
</evidence>
<reference evidence="8" key="1">
    <citation type="submission" date="2023-10" db="EMBL/GenBank/DDBJ databases">
        <title>Genome assembly of Pristionchus species.</title>
        <authorList>
            <person name="Yoshida K."/>
            <person name="Sommer R.J."/>
        </authorList>
    </citation>
    <scope>NUCLEOTIDE SEQUENCE</scope>
    <source>
        <strain evidence="8">RS0144</strain>
    </source>
</reference>
<feature type="transmembrane region" description="Helical" evidence="7">
    <location>
        <begin position="177"/>
        <end position="198"/>
    </location>
</feature>
<evidence type="ECO:0000256" key="1">
    <source>
        <dbReference type="ARBA" id="ARBA00004141"/>
    </source>
</evidence>
<dbReference type="GO" id="GO:0038023">
    <property type="term" value="F:signaling receptor activity"/>
    <property type="evidence" value="ECO:0007669"/>
    <property type="project" value="TreeGrafter"/>
</dbReference>
<feature type="transmembrane region" description="Helical" evidence="7">
    <location>
        <begin position="82"/>
        <end position="100"/>
    </location>
</feature>
<keyword evidence="5 7" id="KW-0472">Membrane</keyword>
<feature type="binding site" evidence="6">
    <location>
        <position position="101"/>
    </location>
    <ligand>
        <name>Zn(2+)</name>
        <dbReference type="ChEBI" id="CHEBI:29105"/>
    </ligand>
</feature>
<sequence length="289" mass="32291">TVESTWKLVDYDSLPDWLKDNEFIRSHYRPPLPSVATCFKSIGRLHTETGNIWTHLIGGVIFAGLATWHLSHMHIQFQEKLIFSFFFVGAVCCLGLSFTYHTLSCHSPGMGKLFHKLDYLGISLLIVGSFIPWIYYGFYCRREPKIMYISLICLLGVASGCVSMMEKFAQAAFRPIRAGVFVTMGLSAVIPALHFILTDGLDSMLKENEFICLLTMAGLYIGGAAIYAARVPERFFPGKCDLVFQSHQLFHTCVVIAALVHFYGISKMAMFRLNVGCPAGTSAHAHNEL</sequence>
<evidence type="ECO:0000256" key="6">
    <source>
        <dbReference type="PIRSR" id="PIRSR604254-1"/>
    </source>
</evidence>
<feature type="transmembrane region" description="Helical" evidence="7">
    <location>
        <begin position="120"/>
        <end position="139"/>
    </location>
</feature>
<evidence type="ECO:0000256" key="4">
    <source>
        <dbReference type="ARBA" id="ARBA00022989"/>
    </source>
</evidence>
<gene>
    <name evidence="8" type="ORF">PENTCL1PPCAC_5284</name>
</gene>
<dbReference type="PANTHER" id="PTHR20855:SF127">
    <property type="entry name" value="PROGESTIN AND ADIPOQ RECEPTOR-LIKE PROTEIN 1"/>
    <property type="match status" value="1"/>
</dbReference>
<keyword evidence="4 7" id="KW-1133">Transmembrane helix</keyword>
<evidence type="ECO:0000256" key="3">
    <source>
        <dbReference type="ARBA" id="ARBA00022692"/>
    </source>
</evidence>
<evidence type="ECO:0000313" key="9">
    <source>
        <dbReference type="Proteomes" id="UP001432027"/>
    </source>
</evidence>
<feature type="transmembrane region" description="Helical" evidence="7">
    <location>
        <begin position="52"/>
        <end position="70"/>
    </location>
</feature>
<evidence type="ECO:0000256" key="5">
    <source>
        <dbReference type="ARBA" id="ARBA00023136"/>
    </source>
</evidence>
<dbReference type="GO" id="GO:0046872">
    <property type="term" value="F:metal ion binding"/>
    <property type="evidence" value="ECO:0007669"/>
    <property type="project" value="UniProtKB-KW"/>
</dbReference>
<dbReference type="GO" id="GO:0033211">
    <property type="term" value="P:adiponectin-activated signaling pathway"/>
    <property type="evidence" value="ECO:0007669"/>
    <property type="project" value="TreeGrafter"/>
</dbReference>
<protein>
    <submittedName>
        <fullName evidence="8">Uncharacterized protein</fullName>
    </submittedName>
</protein>
<dbReference type="GO" id="GO:0005886">
    <property type="term" value="C:plasma membrane"/>
    <property type="evidence" value="ECO:0007669"/>
    <property type="project" value="TreeGrafter"/>
</dbReference>
<keyword evidence="6" id="KW-0862">Zinc</keyword>
<dbReference type="PANTHER" id="PTHR20855">
    <property type="entry name" value="ADIPOR/PROGESTIN RECEPTOR-RELATED"/>
    <property type="match status" value="1"/>
</dbReference>
<keyword evidence="6" id="KW-0479">Metal-binding</keyword>
<feature type="non-terminal residue" evidence="8">
    <location>
        <position position="1"/>
    </location>
</feature>
<organism evidence="8 9">
    <name type="scientific">Pristionchus entomophagus</name>
    <dbReference type="NCBI Taxonomy" id="358040"/>
    <lineage>
        <taxon>Eukaryota</taxon>
        <taxon>Metazoa</taxon>
        <taxon>Ecdysozoa</taxon>
        <taxon>Nematoda</taxon>
        <taxon>Chromadorea</taxon>
        <taxon>Rhabditida</taxon>
        <taxon>Rhabditina</taxon>
        <taxon>Diplogasteromorpha</taxon>
        <taxon>Diplogasteroidea</taxon>
        <taxon>Neodiplogasteridae</taxon>
        <taxon>Pristionchus</taxon>
    </lineage>
</organism>
<accession>A0AAV5SSE4</accession>
<feature type="transmembrane region" description="Helical" evidence="7">
    <location>
        <begin position="249"/>
        <end position="265"/>
    </location>
</feature>
<dbReference type="EMBL" id="BTSX01000002">
    <property type="protein sequence ID" value="GMS83109.1"/>
    <property type="molecule type" value="Genomic_DNA"/>
</dbReference>
<dbReference type="InterPro" id="IPR004254">
    <property type="entry name" value="AdipoR/HlyIII-related"/>
</dbReference>
<keyword evidence="3 7" id="KW-0812">Transmembrane</keyword>
<proteinExistence type="inferred from homology"/>
<name>A0AAV5SSE4_9BILA</name>
<comment type="caution">
    <text evidence="8">The sequence shown here is derived from an EMBL/GenBank/DDBJ whole genome shotgun (WGS) entry which is preliminary data.</text>
</comment>
<feature type="binding site" evidence="6">
    <location>
        <position position="247"/>
    </location>
    <ligand>
        <name>Zn(2+)</name>
        <dbReference type="ChEBI" id="CHEBI:29105"/>
    </ligand>
</feature>
<feature type="transmembrane region" description="Helical" evidence="7">
    <location>
        <begin position="146"/>
        <end position="165"/>
    </location>
</feature>
<keyword evidence="9" id="KW-1185">Reference proteome</keyword>
<feature type="binding site" evidence="6">
    <location>
        <position position="251"/>
    </location>
    <ligand>
        <name>Zn(2+)</name>
        <dbReference type="ChEBI" id="CHEBI:29105"/>
    </ligand>
</feature>
<dbReference type="Pfam" id="PF03006">
    <property type="entry name" value="HlyIII"/>
    <property type="match status" value="1"/>
</dbReference>
<dbReference type="AlphaFoldDB" id="A0AAV5SSE4"/>
<evidence type="ECO:0000256" key="2">
    <source>
        <dbReference type="ARBA" id="ARBA00007018"/>
    </source>
</evidence>